<dbReference type="HOGENOM" id="CLU_2121757_0_0_1"/>
<dbReference type="InParanoid" id="A0A0C3CS79"/>
<dbReference type="Proteomes" id="UP000054321">
    <property type="component" value="Unassembled WGS sequence"/>
</dbReference>
<dbReference type="OrthoDB" id="2410195at2759"/>
<gene>
    <name evidence="1" type="ORF">OIDMADRAFT_185121</name>
</gene>
<name>A0A0C3CS79_OIDMZ</name>
<keyword evidence="2" id="KW-1185">Reference proteome</keyword>
<proteinExistence type="predicted"/>
<evidence type="ECO:0000313" key="1">
    <source>
        <dbReference type="EMBL" id="KIM92532.1"/>
    </source>
</evidence>
<evidence type="ECO:0000313" key="2">
    <source>
        <dbReference type="Proteomes" id="UP000054321"/>
    </source>
</evidence>
<dbReference type="EMBL" id="KN832923">
    <property type="protein sequence ID" value="KIM92532.1"/>
    <property type="molecule type" value="Genomic_DNA"/>
</dbReference>
<reference evidence="2" key="2">
    <citation type="submission" date="2015-01" db="EMBL/GenBank/DDBJ databases">
        <title>Evolutionary Origins and Diversification of the Mycorrhizal Mutualists.</title>
        <authorList>
            <consortium name="DOE Joint Genome Institute"/>
            <consortium name="Mycorrhizal Genomics Consortium"/>
            <person name="Kohler A."/>
            <person name="Kuo A."/>
            <person name="Nagy L.G."/>
            <person name="Floudas D."/>
            <person name="Copeland A."/>
            <person name="Barry K.W."/>
            <person name="Cichocki N."/>
            <person name="Veneault-Fourrey C."/>
            <person name="LaButti K."/>
            <person name="Lindquist E.A."/>
            <person name="Lipzen A."/>
            <person name="Lundell T."/>
            <person name="Morin E."/>
            <person name="Murat C."/>
            <person name="Riley R."/>
            <person name="Ohm R."/>
            <person name="Sun H."/>
            <person name="Tunlid A."/>
            <person name="Henrissat B."/>
            <person name="Grigoriev I.V."/>
            <person name="Hibbett D.S."/>
            <person name="Martin F."/>
        </authorList>
    </citation>
    <scope>NUCLEOTIDE SEQUENCE [LARGE SCALE GENOMIC DNA]</scope>
    <source>
        <strain evidence="2">Zn</strain>
    </source>
</reference>
<accession>A0A0C3CS79</accession>
<organism evidence="1 2">
    <name type="scientific">Oidiodendron maius (strain Zn)</name>
    <dbReference type="NCBI Taxonomy" id="913774"/>
    <lineage>
        <taxon>Eukaryota</taxon>
        <taxon>Fungi</taxon>
        <taxon>Dikarya</taxon>
        <taxon>Ascomycota</taxon>
        <taxon>Pezizomycotina</taxon>
        <taxon>Leotiomycetes</taxon>
        <taxon>Leotiomycetes incertae sedis</taxon>
        <taxon>Myxotrichaceae</taxon>
        <taxon>Oidiodendron</taxon>
    </lineage>
</organism>
<protein>
    <submittedName>
        <fullName evidence="1">Uncharacterized protein</fullName>
    </submittedName>
</protein>
<reference evidence="1 2" key="1">
    <citation type="submission" date="2014-04" db="EMBL/GenBank/DDBJ databases">
        <authorList>
            <consortium name="DOE Joint Genome Institute"/>
            <person name="Kuo A."/>
            <person name="Martino E."/>
            <person name="Perotto S."/>
            <person name="Kohler A."/>
            <person name="Nagy L.G."/>
            <person name="Floudas D."/>
            <person name="Copeland A."/>
            <person name="Barry K.W."/>
            <person name="Cichocki N."/>
            <person name="Veneault-Fourrey C."/>
            <person name="LaButti K."/>
            <person name="Lindquist E.A."/>
            <person name="Lipzen A."/>
            <person name="Lundell T."/>
            <person name="Morin E."/>
            <person name="Murat C."/>
            <person name="Sun H."/>
            <person name="Tunlid A."/>
            <person name="Henrissat B."/>
            <person name="Grigoriev I.V."/>
            <person name="Hibbett D.S."/>
            <person name="Martin F."/>
            <person name="Nordberg H.P."/>
            <person name="Cantor M.N."/>
            <person name="Hua S.X."/>
        </authorList>
    </citation>
    <scope>NUCLEOTIDE SEQUENCE [LARGE SCALE GENOMIC DNA]</scope>
    <source>
        <strain evidence="1 2">Zn</strain>
    </source>
</reference>
<sequence length="114" mass="12291">MSPVNPLVTPNPKILIDQLRALIDNPDAFSAAKRSIVDLSIKAKAVFDGPFDTMRRLTCAPLPGVMAYIGQEYNIFKAIDGAAGAPTSFDILIEKVALDPIYSIPSLIMCVART</sequence>
<dbReference type="AlphaFoldDB" id="A0A0C3CS79"/>